<accession>A0A9D4GZW4</accession>
<evidence type="ECO:0000256" key="1">
    <source>
        <dbReference type="ARBA" id="ARBA00010058"/>
    </source>
</evidence>
<dbReference type="InterPro" id="IPR048278">
    <property type="entry name" value="PFN"/>
</dbReference>
<dbReference type="AlphaFoldDB" id="A0A9D4GZW4"/>
<dbReference type="Gene3D" id="3.30.450.30">
    <property type="entry name" value="Dynein light chain 2a, cytoplasmic"/>
    <property type="match status" value="1"/>
</dbReference>
<dbReference type="Pfam" id="PF00235">
    <property type="entry name" value="Profilin"/>
    <property type="match status" value="1"/>
</dbReference>
<dbReference type="Proteomes" id="UP000828390">
    <property type="component" value="Unassembled WGS sequence"/>
</dbReference>
<comment type="caution">
    <text evidence="3">The sequence shown here is derived from an EMBL/GenBank/DDBJ whole genome shotgun (WGS) entry which is preliminary data.</text>
</comment>
<reference evidence="3" key="1">
    <citation type="journal article" date="2019" name="bioRxiv">
        <title>The Genome of the Zebra Mussel, Dreissena polymorpha: A Resource for Invasive Species Research.</title>
        <authorList>
            <person name="McCartney M.A."/>
            <person name="Auch B."/>
            <person name="Kono T."/>
            <person name="Mallez S."/>
            <person name="Zhang Y."/>
            <person name="Obille A."/>
            <person name="Becker A."/>
            <person name="Abrahante J.E."/>
            <person name="Garbe J."/>
            <person name="Badalamenti J.P."/>
            <person name="Herman A."/>
            <person name="Mangelson H."/>
            <person name="Liachko I."/>
            <person name="Sullivan S."/>
            <person name="Sone E.D."/>
            <person name="Koren S."/>
            <person name="Silverstein K.A.T."/>
            <person name="Beckman K.B."/>
            <person name="Gohl D.M."/>
        </authorList>
    </citation>
    <scope>NUCLEOTIDE SEQUENCE</scope>
    <source>
        <strain evidence="3">Duluth1</strain>
        <tissue evidence="3">Whole animal</tissue>
    </source>
</reference>
<dbReference type="OrthoDB" id="6140814at2759"/>
<evidence type="ECO:0000313" key="4">
    <source>
        <dbReference type="Proteomes" id="UP000828390"/>
    </source>
</evidence>
<gene>
    <name evidence="3" type="ORF">DPMN_127932</name>
</gene>
<keyword evidence="4" id="KW-1185">Reference proteome</keyword>
<name>A0A9D4GZW4_DREPO</name>
<dbReference type="SUPFAM" id="SSF55770">
    <property type="entry name" value="Profilin (actin-binding protein)"/>
    <property type="match status" value="1"/>
</dbReference>
<sequence>MSWDDHVKSLMKGPGMQMAGIFGMDGNPWAKSAGFNPSVPEVARLVRLVQGGDPGGEGITLCGIKYMYRSPADDGLLTVLSLGGEEKYVCNVCQSTKGVVLGVSLASSAGASREYMDKYKNYLKGIGY</sequence>
<keyword evidence="2" id="KW-0009">Actin-binding</keyword>
<protein>
    <recommendedName>
        <fullName evidence="2">Profilin</fullName>
    </recommendedName>
</protein>
<comment type="similarity">
    <text evidence="1 2">Belongs to the profilin family.</text>
</comment>
<dbReference type="InterPro" id="IPR036140">
    <property type="entry name" value="PFN_sf"/>
</dbReference>
<dbReference type="EMBL" id="JAIWYP010000005">
    <property type="protein sequence ID" value="KAH3826043.1"/>
    <property type="molecule type" value="Genomic_DNA"/>
</dbReference>
<organism evidence="3 4">
    <name type="scientific">Dreissena polymorpha</name>
    <name type="common">Zebra mussel</name>
    <name type="synonym">Mytilus polymorpha</name>
    <dbReference type="NCBI Taxonomy" id="45954"/>
    <lineage>
        <taxon>Eukaryota</taxon>
        <taxon>Metazoa</taxon>
        <taxon>Spiralia</taxon>
        <taxon>Lophotrochozoa</taxon>
        <taxon>Mollusca</taxon>
        <taxon>Bivalvia</taxon>
        <taxon>Autobranchia</taxon>
        <taxon>Heteroconchia</taxon>
        <taxon>Euheterodonta</taxon>
        <taxon>Imparidentia</taxon>
        <taxon>Neoheterodontei</taxon>
        <taxon>Myida</taxon>
        <taxon>Dreissenoidea</taxon>
        <taxon>Dreissenidae</taxon>
        <taxon>Dreissena</taxon>
    </lineage>
</organism>
<evidence type="ECO:0000256" key="2">
    <source>
        <dbReference type="RuleBase" id="RU003909"/>
    </source>
</evidence>
<dbReference type="SMART" id="SM00392">
    <property type="entry name" value="PROF"/>
    <property type="match status" value="1"/>
</dbReference>
<reference evidence="3" key="2">
    <citation type="submission" date="2020-11" db="EMBL/GenBank/DDBJ databases">
        <authorList>
            <person name="McCartney M.A."/>
            <person name="Auch B."/>
            <person name="Kono T."/>
            <person name="Mallez S."/>
            <person name="Becker A."/>
            <person name="Gohl D.M."/>
            <person name="Silverstein K.A.T."/>
            <person name="Koren S."/>
            <person name="Bechman K.B."/>
            <person name="Herman A."/>
            <person name="Abrahante J.E."/>
            <person name="Garbe J."/>
        </authorList>
    </citation>
    <scope>NUCLEOTIDE SEQUENCE</scope>
    <source>
        <strain evidence="3">Duluth1</strain>
        <tissue evidence="3">Whole animal</tissue>
    </source>
</reference>
<dbReference type="InterPro" id="IPR005455">
    <property type="entry name" value="PFN_euk"/>
</dbReference>
<dbReference type="GO" id="GO:0003779">
    <property type="term" value="F:actin binding"/>
    <property type="evidence" value="ECO:0007669"/>
    <property type="project" value="UniProtKB-KW"/>
</dbReference>
<proteinExistence type="inferred from homology"/>
<evidence type="ECO:0000313" key="3">
    <source>
        <dbReference type="EMBL" id="KAH3826043.1"/>
    </source>
</evidence>